<organism evidence="1">
    <name type="scientific">mine drainage metagenome</name>
    <dbReference type="NCBI Taxonomy" id="410659"/>
    <lineage>
        <taxon>unclassified sequences</taxon>
        <taxon>metagenomes</taxon>
        <taxon>ecological metagenomes</taxon>
    </lineage>
</organism>
<accession>A0A1J5RVI1</accession>
<dbReference type="AlphaFoldDB" id="A0A1J5RVI1"/>
<proteinExistence type="predicted"/>
<gene>
    <name evidence="1" type="ORF">GALL_219720</name>
</gene>
<dbReference type="EMBL" id="MLJW01000156">
    <property type="protein sequence ID" value="OIQ95975.1"/>
    <property type="molecule type" value="Genomic_DNA"/>
</dbReference>
<protein>
    <submittedName>
        <fullName evidence="1">Uncharacterized protein</fullName>
    </submittedName>
</protein>
<evidence type="ECO:0000313" key="1">
    <source>
        <dbReference type="EMBL" id="OIQ95975.1"/>
    </source>
</evidence>
<comment type="caution">
    <text evidence="1">The sequence shown here is derived from an EMBL/GenBank/DDBJ whole genome shotgun (WGS) entry which is preliminary data.</text>
</comment>
<name>A0A1J5RVI1_9ZZZZ</name>
<sequence>MRNIMKQVSILLLAFLLVPILIFSQLDNANWLIRKFKSADTILLISHKVVAGATDVYVDSKGNQIPLPKLIIKGKVNQDIITEKLSLNSNQIDTLLQILKRPDLDSVVSQGGCFVPRQSIILIKKNRTSYIDICFHCESYVTSKDLNKIPPFDNRRWTELEIYFRNHGLTYELDNR</sequence>
<reference evidence="1" key="1">
    <citation type="submission" date="2016-10" db="EMBL/GenBank/DDBJ databases">
        <title>Sequence of Gallionella enrichment culture.</title>
        <authorList>
            <person name="Poehlein A."/>
            <person name="Muehling M."/>
            <person name="Daniel R."/>
        </authorList>
    </citation>
    <scope>NUCLEOTIDE SEQUENCE</scope>
</reference>